<protein>
    <submittedName>
        <fullName evidence="1">Uncharacterized protein</fullName>
    </submittedName>
</protein>
<sequence>MAFGNGKNVSTWIRICQLSLLTAVTSRKPSERCTANCIPFAQWGHLRERHGRSHRVPGHMTMIAQAISRLLWPSCYVSALPGTDIVLILGVLA</sequence>
<evidence type="ECO:0000313" key="1">
    <source>
        <dbReference type="EMBL" id="EMF14796.1"/>
    </source>
</evidence>
<dbReference type="EMBL" id="KB456262">
    <property type="protein sequence ID" value="EMF14796.1"/>
    <property type="molecule type" value="Genomic_DNA"/>
</dbReference>
<evidence type="ECO:0000313" key="2">
    <source>
        <dbReference type="Proteomes" id="UP000016931"/>
    </source>
</evidence>
<name>M3C3E1_SPHMS</name>
<organism evidence="1 2">
    <name type="scientific">Sphaerulina musiva (strain SO2202)</name>
    <name type="common">Poplar stem canker fungus</name>
    <name type="synonym">Septoria musiva</name>
    <dbReference type="NCBI Taxonomy" id="692275"/>
    <lineage>
        <taxon>Eukaryota</taxon>
        <taxon>Fungi</taxon>
        <taxon>Dikarya</taxon>
        <taxon>Ascomycota</taxon>
        <taxon>Pezizomycotina</taxon>
        <taxon>Dothideomycetes</taxon>
        <taxon>Dothideomycetidae</taxon>
        <taxon>Mycosphaerellales</taxon>
        <taxon>Mycosphaerellaceae</taxon>
        <taxon>Sphaerulina</taxon>
    </lineage>
</organism>
<dbReference type="HOGENOM" id="CLU_2401064_0_0_1"/>
<accession>M3C3E1</accession>
<dbReference type="AlphaFoldDB" id="M3C3E1"/>
<dbReference type="GeneID" id="27898359"/>
<keyword evidence="2" id="KW-1185">Reference proteome</keyword>
<gene>
    <name evidence="1" type="ORF">SEPMUDRAFT_116055</name>
</gene>
<dbReference type="Proteomes" id="UP000016931">
    <property type="component" value="Unassembled WGS sequence"/>
</dbReference>
<proteinExistence type="predicted"/>
<dbReference type="RefSeq" id="XP_016762917.1">
    <property type="nucleotide sequence ID" value="XM_016901222.1"/>
</dbReference>
<reference evidence="1 2" key="1">
    <citation type="journal article" date="2012" name="PLoS Pathog.">
        <title>Diverse lifestyles and strategies of plant pathogenesis encoded in the genomes of eighteen Dothideomycetes fungi.</title>
        <authorList>
            <person name="Ohm R.A."/>
            <person name="Feau N."/>
            <person name="Henrissat B."/>
            <person name="Schoch C.L."/>
            <person name="Horwitz B.A."/>
            <person name="Barry K.W."/>
            <person name="Condon B.J."/>
            <person name="Copeland A.C."/>
            <person name="Dhillon B."/>
            <person name="Glaser F."/>
            <person name="Hesse C.N."/>
            <person name="Kosti I."/>
            <person name="LaButti K."/>
            <person name="Lindquist E.A."/>
            <person name="Lucas S."/>
            <person name="Salamov A.A."/>
            <person name="Bradshaw R.E."/>
            <person name="Ciuffetti L."/>
            <person name="Hamelin R.C."/>
            <person name="Kema G.H.J."/>
            <person name="Lawrence C."/>
            <person name="Scott J.A."/>
            <person name="Spatafora J.W."/>
            <person name="Turgeon B.G."/>
            <person name="de Wit P.J.G.M."/>
            <person name="Zhong S."/>
            <person name="Goodwin S.B."/>
            <person name="Grigoriev I.V."/>
        </authorList>
    </citation>
    <scope>NUCLEOTIDE SEQUENCE [LARGE SCALE GENOMIC DNA]</scope>
    <source>
        <strain evidence="1 2">SO2202</strain>
    </source>
</reference>